<dbReference type="AlphaFoldDB" id="A0A0F9BEF3"/>
<dbReference type="Gene3D" id="1.20.910.10">
    <property type="entry name" value="Heme oxygenase-like"/>
    <property type="match status" value="1"/>
</dbReference>
<evidence type="ECO:0000313" key="2">
    <source>
        <dbReference type="EMBL" id="KKL20314.1"/>
    </source>
</evidence>
<comment type="caution">
    <text evidence="2">The sequence shown here is derived from an EMBL/GenBank/DDBJ whole genome shotgun (WGS) entry which is preliminary data.</text>
</comment>
<reference evidence="2" key="1">
    <citation type="journal article" date="2015" name="Nature">
        <title>Complex archaea that bridge the gap between prokaryotes and eukaryotes.</title>
        <authorList>
            <person name="Spang A."/>
            <person name="Saw J.H."/>
            <person name="Jorgensen S.L."/>
            <person name="Zaremba-Niedzwiedzka K."/>
            <person name="Martijn J."/>
            <person name="Lind A.E."/>
            <person name="van Eijk R."/>
            <person name="Schleper C."/>
            <person name="Guy L."/>
            <person name="Ettema T.J."/>
        </authorList>
    </citation>
    <scope>NUCLEOTIDE SEQUENCE</scope>
</reference>
<dbReference type="EMBL" id="LAZR01038145">
    <property type="protein sequence ID" value="KKL20314.1"/>
    <property type="molecule type" value="Genomic_DNA"/>
</dbReference>
<organism evidence="2">
    <name type="scientific">marine sediment metagenome</name>
    <dbReference type="NCBI Taxonomy" id="412755"/>
    <lineage>
        <taxon>unclassified sequences</taxon>
        <taxon>metagenomes</taxon>
        <taxon>ecological metagenomes</taxon>
    </lineage>
</organism>
<evidence type="ECO:0000259" key="1">
    <source>
        <dbReference type="Pfam" id="PF03070"/>
    </source>
</evidence>
<proteinExistence type="predicted"/>
<dbReference type="CDD" id="cd19367">
    <property type="entry name" value="TenA_C_ScTHI20-like"/>
    <property type="match status" value="1"/>
</dbReference>
<dbReference type="PANTHER" id="PTHR43198">
    <property type="entry name" value="BIFUNCTIONAL TH2 PROTEIN"/>
    <property type="match status" value="1"/>
</dbReference>
<name>A0A0F9BEF3_9ZZZZ</name>
<protein>
    <recommendedName>
        <fullName evidence="1">Thiaminase-2/PQQC domain-containing protein</fullName>
    </recommendedName>
</protein>
<dbReference type="InterPro" id="IPR016084">
    <property type="entry name" value="Haem_Oase-like_multi-hlx"/>
</dbReference>
<dbReference type="InterPro" id="IPR004305">
    <property type="entry name" value="Thiaminase-2/PQQC"/>
</dbReference>
<feature type="domain" description="Thiaminase-2/PQQC" evidence="1">
    <location>
        <begin position="21"/>
        <end position="222"/>
    </location>
</feature>
<accession>A0A0F9BEF3</accession>
<dbReference type="GO" id="GO:0005829">
    <property type="term" value="C:cytosol"/>
    <property type="evidence" value="ECO:0007669"/>
    <property type="project" value="TreeGrafter"/>
</dbReference>
<sequence length="227" mass="24751">MTAPDYGIAFAAWRGAAGQDWQRYTRHPFVEGLRDGTLPQASYLHYLRQDYVFLIHFARAWALAAAKAETLDEMAAASATVHALVHVEMPLHVQTCASHGIDRTALEATTEAPGNLAYTRYVLEAGYSGDFLDLMAALAPCVLGYGEIGLSLRGNDGPFADWCAVYGGEEYQSLCRDVGALVDGAVARRLGPDWQTLPRATTLQSRFDTATRLEVGFWDMALSPTST</sequence>
<gene>
    <name evidence="2" type="ORF">LCGC14_2456700</name>
</gene>
<dbReference type="Pfam" id="PF03070">
    <property type="entry name" value="TENA_THI-4"/>
    <property type="match status" value="1"/>
</dbReference>
<dbReference type="InterPro" id="IPR050967">
    <property type="entry name" value="Thiamine_Salvage_TenA"/>
</dbReference>
<dbReference type="PANTHER" id="PTHR43198:SF2">
    <property type="entry name" value="SI:CH1073-67J19.1-RELATED"/>
    <property type="match status" value="1"/>
</dbReference>
<dbReference type="SUPFAM" id="SSF48613">
    <property type="entry name" value="Heme oxygenase-like"/>
    <property type="match status" value="1"/>
</dbReference>